<sequence>MNLRFACPSASAALAKTSLQSETQIHHLLTFCEPPFDPACLAPHRTRREVLSTASAAQVREPIRTDTAHSAPYLAWLQPLRERLGR</sequence>
<name>A0ABV4ASC1_9GAMM</name>
<gene>
    <name evidence="1" type="ORF">AB7878_11410</name>
</gene>
<dbReference type="Proteomes" id="UP001562159">
    <property type="component" value="Unassembled WGS sequence"/>
</dbReference>
<protein>
    <submittedName>
        <fullName evidence="1">Uncharacterized protein</fullName>
    </submittedName>
</protein>
<dbReference type="EMBL" id="JBGBPY010000001">
    <property type="protein sequence ID" value="MEY2183026.1"/>
    <property type="molecule type" value="Genomic_DNA"/>
</dbReference>
<accession>A0ABV4ASC1</accession>
<evidence type="ECO:0000313" key="2">
    <source>
        <dbReference type="Proteomes" id="UP001562159"/>
    </source>
</evidence>
<organism evidence="1 2">
    <name type="scientific">Rhodanobacter humi</name>
    <dbReference type="NCBI Taxonomy" id="1888173"/>
    <lineage>
        <taxon>Bacteria</taxon>
        <taxon>Pseudomonadati</taxon>
        <taxon>Pseudomonadota</taxon>
        <taxon>Gammaproteobacteria</taxon>
        <taxon>Lysobacterales</taxon>
        <taxon>Rhodanobacteraceae</taxon>
        <taxon>Rhodanobacter</taxon>
    </lineage>
</organism>
<evidence type="ECO:0000313" key="1">
    <source>
        <dbReference type="EMBL" id="MEY2183026.1"/>
    </source>
</evidence>
<proteinExistence type="predicted"/>
<reference evidence="1 2" key="1">
    <citation type="submission" date="2024-07" db="EMBL/GenBank/DDBJ databases">
        <title>Molecular mechanisms and environmental adaptations of flagellar loss and biofilm growth of Rhodanobacter under environmental stress.</title>
        <authorList>
            <person name="Chen M."/>
        </authorList>
    </citation>
    <scope>NUCLEOTIDE SEQUENCE [LARGE SCALE GENOMIC DNA]</scope>
    <source>
        <strain evidence="1 2">RS22</strain>
    </source>
</reference>
<comment type="caution">
    <text evidence="1">The sequence shown here is derived from an EMBL/GenBank/DDBJ whole genome shotgun (WGS) entry which is preliminary data.</text>
</comment>
<keyword evidence="2" id="KW-1185">Reference proteome</keyword>